<evidence type="ECO:0000313" key="1">
    <source>
        <dbReference type="EMBL" id="EME37919.1"/>
    </source>
</evidence>
<comment type="caution">
    <text evidence="1">The sequence shown here is derived from an EMBL/GenBank/DDBJ whole genome shotgun (WGS) entry which is preliminary data.</text>
</comment>
<accession>M2YHD5</accession>
<reference evidence="1 2" key="1">
    <citation type="journal article" date="2014" name="Genome Announc.">
        <title>Draft Genome Sequence of Kocuria palustris PEL.</title>
        <authorList>
            <person name="Sharma G."/>
            <person name="Khatri I."/>
            <person name="Subramanian S."/>
        </authorList>
    </citation>
    <scope>NUCLEOTIDE SEQUENCE [LARGE SCALE GENOMIC DNA]</scope>
    <source>
        <strain evidence="1 2">PEL</strain>
    </source>
</reference>
<proteinExistence type="predicted"/>
<dbReference type="AlphaFoldDB" id="M2YHD5"/>
<evidence type="ECO:0000313" key="2">
    <source>
        <dbReference type="Proteomes" id="UP000009877"/>
    </source>
</evidence>
<dbReference type="EMBL" id="ANHZ02000001">
    <property type="protein sequence ID" value="EME37919.1"/>
    <property type="molecule type" value="Genomic_DNA"/>
</dbReference>
<dbReference type="Proteomes" id="UP000009877">
    <property type="component" value="Unassembled WGS sequence"/>
</dbReference>
<protein>
    <submittedName>
        <fullName evidence="1">Uncharacterized protein</fullName>
    </submittedName>
</protein>
<keyword evidence="2" id="KW-1185">Reference proteome</keyword>
<organism evidence="1 2">
    <name type="scientific">Kocuria palustris PEL</name>
    <dbReference type="NCBI Taxonomy" id="1236550"/>
    <lineage>
        <taxon>Bacteria</taxon>
        <taxon>Bacillati</taxon>
        <taxon>Actinomycetota</taxon>
        <taxon>Actinomycetes</taxon>
        <taxon>Micrococcales</taxon>
        <taxon>Micrococcaceae</taxon>
        <taxon>Kocuria</taxon>
    </lineage>
</organism>
<sequence length="42" mass="4398">MPAFIRRGCPGCLSSDCCAVLPGRWARPPCAIRAGSPTGLRP</sequence>
<name>M2YHD5_9MICC</name>
<gene>
    <name evidence="1" type="ORF">C884_00114</name>
</gene>